<reference evidence="1 2" key="1">
    <citation type="journal article" date="2023" name="Nucleic Acids Res.">
        <title>The hologenome of Daphnia magna reveals possible DNA methylation and microbiome-mediated evolution of the host genome.</title>
        <authorList>
            <person name="Chaturvedi A."/>
            <person name="Li X."/>
            <person name="Dhandapani V."/>
            <person name="Marshall H."/>
            <person name="Kissane S."/>
            <person name="Cuenca-Cambronero M."/>
            <person name="Asole G."/>
            <person name="Calvet F."/>
            <person name="Ruiz-Romero M."/>
            <person name="Marangio P."/>
            <person name="Guigo R."/>
            <person name="Rago D."/>
            <person name="Mirbahai L."/>
            <person name="Eastwood N."/>
            <person name="Colbourne J.K."/>
            <person name="Zhou J."/>
            <person name="Mallon E."/>
            <person name="Orsini L."/>
        </authorList>
    </citation>
    <scope>NUCLEOTIDE SEQUENCE [LARGE SCALE GENOMIC DNA]</scope>
    <source>
        <strain evidence="1">LRV0_1</strain>
    </source>
</reference>
<dbReference type="EMBL" id="JAOYFB010000004">
    <property type="protein sequence ID" value="KAK4013335.1"/>
    <property type="molecule type" value="Genomic_DNA"/>
</dbReference>
<dbReference type="Gene3D" id="1.25.40.20">
    <property type="entry name" value="Ankyrin repeat-containing domain"/>
    <property type="match status" value="1"/>
</dbReference>
<dbReference type="InterPro" id="IPR036770">
    <property type="entry name" value="Ankyrin_rpt-contain_sf"/>
</dbReference>
<name>A0ABQ9ZK85_9CRUS</name>
<sequence length="82" mass="9136">MVKHKSTVLHYAAKYGNDGLAWAACRKESHVDINKKTIPGNHTALHLATIYRQINETFVTGTNHEITQLTETGKACWKTGNT</sequence>
<proteinExistence type="predicted"/>
<organism evidence="1 2">
    <name type="scientific">Daphnia magna</name>
    <dbReference type="NCBI Taxonomy" id="35525"/>
    <lineage>
        <taxon>Eukaryota</taxon>
        <taxon>Metazoa</taxon>
        <taxon>Ecdysozoa</taxon>
        <taxon>Arthropoda</taxon>
        <taxon>Crustacea</taxon>
        <taxon>Branchiopoda</taxon>
        <taxon>Diplostraca</taxon>
        <taxon>Cladocera</taxon>
        <taxon>Anomopoda</taxon>
        <taxon>Daphniidae</taxon>
        <taxon>Daphnia</taxon>
    </lineage>
</organism>
<evidence type="ECO:0000313" key="1">
    <source>
        <dbReference type="EMBL" id="KAK4013335.1"/>
    </source>
</evidence>
<dbReference type="Proteomes" id="UP001234178">
    <property type="component" value="Unassembled WGS sequence"/>
</dbReference>
<gene>
    <name evidence="1" type="ORF">OUZ56_025569</name>
</gene>
<comment type="caution">
    <text evidence="1">The sequence shown here is derived from an EMBL/GenBank/DDBJ whole genome shotgun (WGS) entry which is preliminary data.</text>
</comment>
<protein>
    <submittedName>
        <fullName evidence="1">Uncharacterized protein</fullName>
    </submittedName>
</protein>
<keyword evidence="2" id="KW-1185">Reference proteome</keyword>
<evidence type="ECO:0000313" key="2">
    <source>
        <dbReference type="Proteomes" id="UP001234178"/>
    </source>
</evidence>
<dbReference type="SUPFAM" id="SSF48403">
    <property type="entry name" value="Ankyrin repeat"/>
    <property type="match status" value="1"/>
</dbReference>
<accession>A0ABQ9ZK85</accession>